<keyword evidence="3" id="KW-0812">Transmembrane</keyword>
<dbReference type="PANTHER" id="PTHR48020:SF12">
    <property type="entry name" value="PROTON MYO-INOSITOL COTRANSPORTER"/>
    <property type="match status" value="1"/>
</dbReference>
<dbReference type="AlphaFoldDB" id="A0AAV0UAD6"/>
<evidence type="ECO:0000256" key="5">
    <source>
        <dbReference type="ARBA" id="ARBA00023136"/>
    </source>
</evidence>
<protein>
    <submittedName>
        <fullName evidence="6">Uncharacterized protein</fullName>
    </submittedName>
</protein>
<evidence type="ECO:0000256" key="1">
    <source>
        <dbReference type="ARBA" id="ARBA00004370"/>
    </source>
</evidence>
<keyword evidence="2" id="KW-0813">Transport</keyword>
<dbReference type="InterPro" id="IPR005828">
    <property type="entry name" value="MFS_sugar_transport-like"/>
</dbReference>
<evidence type="ECO:0000313" key="6">
    <source>
        <dbReference type="EMBL" id="CAI5732604.1"/>
    </source>
</evidence>
<evidence type="ECO:0000256" key="4">
    <source>
        <dbReference type="ARBA" id="ARBA00022989"/>
    </source>
</evidence>
<dbReference type="InterPro" id="IPR050814">
    <property type="entry name" value="Myo-inositol_Transporter"/>
</dbReference>
<dbReference type="Proteomes" id="UP001162029">
    <property type="component" value="Unassembled WGS sequence"/>
</dbReference>
<dbReference type="GO" id="GO:0022857">
    <property type="term" value="F:transmembrane transporter activity"/>
    <property type="evidence" value="ECO:0007669"/>
    <property type="project" value="InterPro"/>
</dbReference>
<comment type="subcellular location">
    <subcellularLocation>
        <location evidence="1">Membrane</location>
    </subcellularLocation>
</comment>
<evidence type="ECO:0000256" key="2">
    <source>
        <dbReference type="ARBA" id="ARBA00022448"/>
    </source>
</evidence>
<dbReference type="InterPro" id="IPR036259">
    <property type="entry name" value="MFS_trans_sf"/>
</dbReference>
<proteinExistence type="predicted"/>
<accession>A0AAV0UAD6</accession>
<dbReference type="EMBL" id="CANTFM010000976">
    <property type="protein sequence ID" value="CAI5732604.1"/>
    <property type="molecule type" value="Genomic_DNA"/>
</dbReference>
<keyword evidence="5" id="KW-0472">Membrane</keyword>
<evidence type="ECO:0000313" key="7">
    <source>
        <dbReference type="Proteomes" id="UP001162029"/>
    </source>
</evidence>
<comment type="caution">
    <text evidence="6">The sequence shown here is derived from an EMBL/GenBank/DDBJ whole genome shotgun (WGS) entry which is preliminary data.</text>
</comment>
<dbReference type="Gene3D" id="1.20.1250.20">
    <property type="entry name" value="MFS general substrate transporter like domains"/>
    <property type="match status" value="1"/>
</dbReference>
<name>A0AAV0UAD6_9STRA</name>
<dbReference type="GO" id="GO:0016020">
    <property type="term" value="C:membrane"/>
    <property type="evidence" value="ECO:0007669"/>
    <property type="project" value="UniProtKB-SubCell"/>
</dbReference>
<sequence length="203" mass="21956">MLLQSPQGFALSVLQSEAVVAAAVGGAITGATLSGIERQVRSMSSDFSIFSFVYSQAELMAVAKTFVELLVGRVVVCVEIGCSSVTVPLYIAEASPPQIRRQLVSLYSASITGGQCPGCVVGDTEKGWSKGKQLDDVRAALLKIRDCQEVDVELQHIEVSNHGPWAAWPVFSFLWWHSEEVFYGAEKKSVQVKGTLARVYVSI</sequence>
<reference evidence="6" key="1">
    <citation type="submission" date="2022-12" db="EMBL/GenBank/DDBJ databases">
        <authorList>
            <person name="Webb A."/>
        </authorList>
    </citation>
    <scope>NUCLEOTIDE SEQUENCE</scope>
    <source>
        <strain evidence="6">Pd1</strain>
    </source>
</reference>
<dbReference type="Pfam" id="PF00083">
    <property type="entry name" value="Sugar_tr"/>
    <property type="match status" value="1"/>
</dbReference>
<organism evidence="6 7">
    <name type="scientific">Peronospora destructor</name>
    <dbReference type="NCBI Taxonomy" id="86335"/>
    <lineage>
        <taxon>Eukaryota</taxon>
        <taxon>Sar</taxon>
        <taxon>Stramenopiles</taxon>
        <taxon>Oomycota</taxon>
        <taxon>Peronosporomycetes</taxon>
        <taxon>Peronosporales</taxon>
        <taxon>Peronosporaceae</taxon>
        <taxon>Peronospora</taxon>
    </lineage>
</organism>
<keyword evidence="7" id="KW-1185">Reference proteome</keyword>
<evidence type="ECO:0000256" key="3">
    <source>
        <dbReference type="ARBA" id="ARBA00022692"/>
    </source>
</evidence>
<keyword evidence="4" id="KW-1133">Transmembrane helix</keyword>
<dbReference type="PANTHER" id="PTHR48020">
    <property type="entry name" value="PROTON MYO-INOSITOL COTRANSPORTER"/>
    <property type="match status" value="1"/>
</dbReference>
<dbReference type="SUPFAM" id="SSF103473">
    <property type="entry name" value="MFS general substrate transporter"/>
    <property type="match status" value="1"/>
</dbReference>
<gene>
    <name evidence="6" type="ORF">PDE001_LOCUS5154</name>
</gene>